<dbReference type="InterPro" id="IPR038404">
    <property type="entry name" value="TRAP_DctP_sf"/>
</dbReference>
<dbReference type="Proteomes" id="UP000294546">
    <property type="component" value="Unassembled WGS sequence"/>
</dbReference>
<proteinExistence type="predicted"/>
<dbReference type="CDD" id="cd13605">
    <property type="entry name" value="PBP2_TRAP_DctP_like_2"/>
    <property type="match status" value="1"/>
</dbReference>
<dbReference type="PANTHER" id="PTHR33376:SF4">
    <property type="entry name" value="SIALIC ACID-BINDING PERIPLASMIC PROTEIN SIAP"/>
    <property type="match status" value="1"/>
</dbReference>
<dbReference type="Pfam" id="PF03480">
    <property type="entry name" value="DctP"/>
    <property type="match status" value="1"/>
</dbReference>
<evidence type="ECO:0000256" key="1">
    <source>
        <dbReference type="ARBA" id="ARBA00022729"/>
    </source>
</evidence>
<dbReference type="InterPro" id="IPR018389">
    <property type="entry name" value="DctP_fam"/>
</dbReference>
<dbReference type="Gene3D" id="3.40.190.170">
    <property type="entry name" value="Bacterial extracellular solute-binding protein, family 7"/>
    <property type="match status" value="1"/>
</dbReference>
<organism evidence="2 3">
    <name type="scientific">Marinobacterium mangrovicola</name>
    <dbReference type="NCBI Taxonomy" id="1476959"/>
    <lineage>
        <taxon>Bacteria</taxon>
        <taxon>Pseudomonadati</taxon>
        <taxon>Pseudomonadota</taxon>
        <taxon>Gammaproteobacteria</taxon>
        <taxon>Oceanospirillales</taxon>
        <taxon>Oceanospirillaceae</taxon>
        <taxon>Marinobacterium</taxon>
    </lineage>
</organism>
<evidence type="ECO:0000313" key="2">
    <source>
        <dbReference type="EMBL" id="TCK09362.1"/>
    </source>
</evidence>
<reference evidence="2 3" key="1">
    <citation type="submission" date="2019-03" db="EMBL/GenBank/DDBJ databases">
        <title>Genomic Encyclopedia of Archaeal and Bacterial Type Strains, Phase II (KMG-II): from individual species to whole genera.</title>
        <authorList>
            <person name="Goeker M."/>
        </authorList>
    </citation>
    <scope>NUCLEOTIDE SEQUENCE [LARGE SCALE GENOMIC DNA]</scope>
    <source>
        <strain evidence="2 3">DSM 27697</strain>
    </source>
</reference>
<keyword evidence="1" id="KW-0732">Signal</keyword>
<sequence>MKRLRKTSFNLRSTIGVTAVLAMASLFYTPSSSAQTYLLRISSENTPSHVQTRALSRFAESVEAASDGRIDVEFYHSAQLFRDRNVISALAAGKVEMAVPGTWQLDRFVPDMGVYMLPLFYGRTVEQHHQVRDGALGDEISRRIESDLGVHVPGRWLDLGYAHLFFTDQQVRRHEDLKDLRIRVPGGIANAARIEAFGAKPTVIAWPDLPQALRDRRVAGMITTHETVRSAELWESGVSYVFEDKEYFAQYVPLIGGRFWQGLPDDLKAVIDSSWEQVVDQEREDAIASQNEARETLASQGIQIATPDADALAKWRLIAREKEPEIVQQVGIDPQLVIQAENELDN</sequence>
<dbReference type="GO" id="GO:0055085">
    <property type="term" value="P:transmembrane transport"/>
    <property type="evidence" value="ECO:0007669"/>
    <property type="project" value="InterPro"/>
</dbReference>
<comment type="caution">
    <text evidence="2">The sequence shown here is derived from an EMBL/GenBank/DDBJ whole genome shotgun (WGS) entry which is preliminary data.</text>
</comment>
<dbReference type="OrthoDB" id="8673861at2"/>
<dbReference type="EMBL" id="SMFU01000007">
    <property type="protein sequence ID" value="TCK09362.1"/>
    <property type="molecule type" value="Genomic_DNA"/>
</dbReference>
<gene>
    <name evidence="2" type="ORF">CLV83_1468</name>
</gene>
<accession>A0A4R1GY17</accession>
<dbReference type="AlphaFoldDB" id="A0A4R1GY17"/>
<evidence type="ECO:0000313" key="3">
    <source>
        <dbReference type="Proteomes" id="UP000294546"/>
    </source>
</evidence>
<dbReference type="NCBIfam" id="NF037995">
    <property type="entry name" value="TRAP_S1"/>
    <property type="match status" value="1"/>
</dbReference>
<keyword evidence="3" id="KW-1185">Reference proteome</keyword>
<name>A0A4R1GY17_9GAMM</name>
<protein>
    <submittedName>
        <fullName evidence="2">C4-dicarboxylate-binding protein DctP</fullName>
    </submittedName>
</protein>
<dbReference type="PANTHER" id="PTHR33376">
    <property type="match status" value="1"/>
</dbReference>
<dbReference type="RefSeq" id="WP_132289535.1">
    <property type="nucleotide sequence ID" value="NZ_SMFU01000007.1"/>
</dbReference>